<comment type="caution">
    <text evidence="2">The sequence shown here is derived from an EMBL/GenBank/DDBJ whole genome shotgun (WGS) entry which is preliminary data.</text>
</comment>
<dbReference type="EMBL" id="SNYI01000001">
    <property type="protein sequence ID" value="TDQ32513.1"/>
    <property type="molecule type" value="Genomic_DNA"/>
</dbReference>
<dbReference type="AlphaFoldDB" id="A0A4R6TQW3"/>
<keyword evidence="3" id="KW-1185">Reference proteome</keyword>
<feature type="domain" description="YdhG-like" evidence="1">
    <location>
        <begin position="19"/>
        <end position="134"/>
    </location>
</feature>
<accession>A0A4R6TQW3</accession>
<dbReference type="RefSeq" id="WP_133642566.1">
    <property type="nucleotide sequence ID" value="NZ_SNYI01000001.1"/>
</dbReference>
<dbReference type="Proteomes" id="UP000295468">
    <property type="component" value="Unassembled WGS sequence"/>
</dbReference>
<proteinExistence type="predicted"/>
<gene>
    <name evidence="2" type="ORF">CLV82_0342</name>
</gene>
<dbReference type="Gene3D" id="3.90.1150.200">
    <property type="match status" value="1"/>
</dbReference>
<evidence type="ECO:0000313" key="2">
    <source>
        <dbReference type="EMBL" id="TDQ32513.1"/>
    </source>
</evidence>
<organism evidence="2 3">
    <name type="scientific">Zeaxanthinibacter enoshimensis</name>
    <dbReference type="NCBI Taxonomy" id="392009"/>
    <lineage>
        <taxon>Bacteria</taxon>
        <taxon>Pseudomonadati</taxon>
        <taxon>Bacteroidota</taxon>
        <taxon>Flavobacteriia</taxon>
        <taxon>Flavobacteriales</taxon>
        <taxon>Flavobacteriaceae</taxon>
        <taxon>Zeaxanthinibacter</taxon>
    </lineage>
</organism>
<reference evidence="2 3" key="1">
    <citation type="submission" date="2019-03" db="EMBL/GenBank/DDBJ databases">
        <title>Genomic Encyclopedia of Archaeal and Bacterial Type Strains, Phase II (KMG-II): from individual species to whole genera.</title>
        <authorList>
            <person name="Goeker M."/>
        </authorList>
    </citation>
    <scope>NUCLEOTIDE SEQUENCE [LARGE SCALE GENOMIC DNA]</scope>
    <source>
        <strain evidence="2 3">DSM 18435</strain>
    </source>
</reference>
<dbReference type="OrthoDB" id="9813231at2"/>
<dbReference type="Pfam" id="PF08818">
    <property type="entry name" value="DUF1801"/>
    <property type="match status" value="1"/>
</dbReference>
<dbReference type="InterPro" id="IPR014922">
    <property type="entry name" value="YdhG-like"/>
</dbReference>
<name>A0A4R6TQW3_9FLAO</name>
<evidence type="ECO:0000313" key="3">
    <source>
        <dbReference type="Proteomes" id="UP000295468"/>
    </source>
</evidence>
<sequence length="155" mass="18180">MTSDATTPEAYIAEIPEERKPYMHKLRDTILKNLPEGFREEMSYGMIGYVVPHELYPPGYHVNPQLPLPFLSIASQKNNLALYHMGIYANPELHDWWVAEYKNRVPSRLDMGKSCIRFKKPEQIPYDLIGELCSKVSVEEWISTYENQIKNYRKK</sequence>
<protein>
    <submittedName>
        <fullName evidence="2">Uncharacterized protein DUF1801</fullName>
    </submittedName>
</protein>
<dbReference type="SUPFAM" id="SSF159888">
    <property type="entry name" value="YdhG-like"/>
    <property type="match status" value="1"/>
</dbReference>
<evidence type="ECO:0000259" key="1">
    <source>
        <dbReference type="Pfam" id="PF08818"/>
    </source>
</evidence>